<dbReference type="Pfam" id="PF21889">
    <property type="entry name" value="TPR1-like_2nd"/>
    <property type="match status" value="1"/>
</dbReference>
<dbReference type="GO" id="GO:0006355">
    <property type="term" value="P:regulation of DNA-templated transcription"/>
    <property type="evidence" value="ECO:0007669"/>
    <property type="project" value="InterPro"/>
</dbReference>
<dbReference type="SMART" id="SM00667">
    <property type="entry name" value="LisH"/>
    <property type="match status" value="1"/>
</dbReference>
<keyword evidence="1 3" id="KW-0853">WD repeat</keyword>
<dbReference type="InterPro" id="IPR027728">
    <property type="entry name" value="Topless_fam"/>
</dbReference>
<accession>A0AAV1CB88</accession>
<evidence type="ECO:0000256" key="3">
    <source>
        <dbReference type="PROSITE-ProRule" id="PRU00221"/>
    </source>
</evidence>
<keyword evidence="6" id="KW-1185">Reference proteome</keyword>
<dbReference type="PROSITE" id="PS50897">
    <property type="entry name" value="CTLH"/>
    <property type="match status" value="1"/>
</dbReference>
<dbReference type="InterPro" id="IPR006594">
    <property type="entry name" value="LisH"/>
</dbReference>
<dbReference type="InterPro" id="IPR036322">
    <property type="entry name" value="WD40_repeat_dom_sf"/>
</dbReference>
<evidence type="ECO:0000313" key="6">
    <source>
        <dbReference type="Proteomes" id="UP001161247"/>
    </source>
</evidence>
<dbReference type="PANTHER" id="PTHR44083:SF22">
    <property type="entry name" value="PROTEIN TPR3-LIKE"/>
    <property type="match status" value="1"/>
</dbReference>
<dbReference type="Proteomes" id="UP001161247">
    <property type="component" value="Chromosome 2"/>
</dbReference>
<dbReference type="InterPro" id="IPR006595">
    <property type="entry name" value="CTLH_C"/>
</dbReference>
<dbReference type="InterPro" id="IPR015943">
    <property type="entry name" value="WD40/YVTN_repeat-like_dom_sf"/>
</dbReference>
<dbReference type="SMART" id="SM00668">
    <property type="entry name" value="CTLH"/>
    <property type="match status" value="1"/>
</dbReference>
<dbReference type="InterPro" id="IPR019775">
    <property type="entry name" value="WD40_repeat_CS"/>
</dbReference>
<dbReference type="Pfam" id="PF21359">
    <property type="entry name" value="zf_topless"/>
    <property type="match status" value="1"/>
</dbReference>
<dbReference type="PROSITE" id="PS50896">
    <property type="entry name" value="LISH"/>
    <property type="match status" value="1"/>
</dbReference>
<evidence type="ECO:0000259" key="4">
    <source>
        <dbReference type="PROSITE" id="PS50897"/>
    </source>
</evidence>
<dbReference type="PROSITE" id="PS50082">
    <property type="entry name" value="WD_REPEATS_2"/>
    <property type="match status" value="1"/>
</dbReference>
<organism evidence="5 6">
    <name type="scientific">Oldenlandia corymbosa var. corymbosa</name>
    <dbReference type="NCBI Taxonomy" id="529605"/>
    <lineage>
        <taxon>Eukaryota</taxon>
        <taxon>Viridiplantae</taxon>
        <taxon>Streptophyta</taxon>
        <taxon>Embryophyta</taxon>
        <taxon>Tracheophyta</taxon>
        <taxon>Spermatophyta</taxon>
        <taxon>Magnoliopsida</taxon>
        <taxon>eudicotyledons</taxon>
        <taxon>Gunneridae</taxon>
        <taxon>Pentapetalae</taxon>
        <taxon>asterids</taxon>
        <taxon>lamiids</taxon>
        <taxon>Gentianales</taxon>
        <taxon>Rubiaceae</taxon>
        <taxon>Rubioideae</taxon>
        <taxon>Spermacoceae</taxon>
        <taxon>Hedyotis-Oldenlandia complex</taxon>
        <taxon>Oldenlandia</taxon>
    </lineage>
</organism>
<reference evidence="5" key="1">
    <citation type="submission" date="2023-03" db="EMBL/GenBank/DDBJ databases">
        <authorList>
            <person name="Julca I."/>
        </authorList>
    </citation>
    <scope>NUCLEOTIDE SEQUENCE</scope>
</reference>
<evidence type="ECO:0000256" key="1">
    <source>
        <dbReference type="ARBA" id="ARBA00022574"/>
    </source>
</evidence>
<dbReference type="Pfam" id="PF00400">
    <property type="entry name" value="WD40"/>
    <property type="match status" value="3"/>
</dbReference>
<evidence type="ECO:0000256" key="2">
    <source>
        <dbReference type="ARBA" id="ARBA00022737"/>
    </source>
</evidence>
<gene>
    <name evidence="5" type="ORF">OLC1_LOCUS4267</name>
</gene>
<dbReference type="Gene3D" id="2.130.10.10">
    <property type="entry name" value="YVTN repeat-like/Quinoprotein amine dehydrogenase"/>
    <property type="match status" value="3"/>
</dbReference>
<protein>
    <submittedName>
        <fullName evidence="5">OLC1v1027973C1</fullName>
    </submittedName>
</protein>
<feature type="domain" description="CTLH" evidence="4">
    <location>
        <begin position="33"/>
        <end position="91"/>
    </location>
</feature>
<dbReference type="SMART" id="SM00320">
    <property type="entry name" value="WD40"/>
    <property type="match status" value="9"/>
</dbReference>
<dbReference type="AlphaFoldDB" id="A0AAV1CB88"/>
<name>A0AAV1CB88_OLDCO</name>
<dbReference type="InterPro" id="IPR001680">
    <property type="entry name" value="WD40_rpt"/>
</dbReference>
<dbReference type="SUPFAM" id="SSF50978">
    <property type="entry name" value="WD40 repeat-like"/>
    <property type="match status" value="2"/>
</dbReference>
<dbReference type="PROSITE" id="PS00678">
    <property type="entry name" value="WD_REPEATS_1"/>
    <property type="match status" value="1"/>
</dbReference>
<evidence type="ECO:0000313" key="5">
    <source>
        <dbReference type="EMBL" id="CAI9092662.1"/>
    </source>
</evidence>
<dbReference type="PANTHER" id="PTHR44083">
    <property type="entry name" value="TOPLESS-RELATED PROTEIN 1-RELATED"/>
    <property type="match status" value="1"/>
</dbReference>
<keyword evidence="2" id="KW-0677">Repeat</keyword>
<dbReference type="InterPro" id="IPR048419">
    <property type="entry name" value="Topless_Znf"/>
</dbReference>
<feature type="repeat" description="WD" evidence="3">
    <location>
        <begin position="439"/>
        <end position="482"/>
    </location>
</feature>
<dbReference type="InterPro" id="IPR054080">
    <property type="entry name" value="TPR1-like_2nd"/>
</dbReference>
<proteinExistence type="predicted"/>
<dbReference type="EMBL" id="OX459119">
    <property type="protein sequence ID" value="CAI9092662.1"/>
    <property type="molecule type" value="Genomic_DNA"/>
</dbReference>
<sequence>MSLGKDLLYLIRQFCYEEKLHKTAHMLEQETGFFFDMDHFDEMVMSGEWDEAENYLSGFTSIENNQHSMKTFFELRKQKFYEALDKHDTMNALDILLKDLKVFASTNEQLYRELTSLLTLDDFREHPLLSSTYGDVISARRQMMDEIRPIIKENPLFLGKVEFPQVEKSRLRRLINQSLNWQHIQCPNPQVVPQIKTLFSDHKCLGDSNGQNASVTSSLRLFLMFSETNVSFLPVHFHFQSFKGMSSSLSPSFCKPKAYLPELRTSVGALNLGNQKKLATILEDAEQSDTASQIISNMPLDKMVSRNHLSVENHNLKFIILDDFPKTVERCLEMSSSQTSMEFHPTEDSLILVGNIMGEVELWDIIAEVKLFSNAFMIWNREAISESFLNSLHTDQQISVNCVLWSPDGSTFGVAFSKNIVQLYACRVDINYIKKQLEIEAHSGSVNDLAFSLWNDQLLIITCGEDKLIQVWDSKSGSKQFTFEGHGASVYSLCPHINEDSHLLLSTSTNGEIKAWLFTNTEPIAEYDASGCSHMKMAYSDDGKRLFSCGTNEDGNPYILEWNQTGGYITRTYHGLCSKHAGGKVQFSTIRNRFLVTGDDHLIKVWDMDNVQPVTALDGDGGLPETPYVCFNKEGTLMATFAKDKKIKILANDDGHKSLQPSNLCTPDDSLGYLSDSLQKVSIRTSMESARFAVDPEPESFLVDESMKPQVHLTLNNVPNSQKCSKIIQVSDSHSLRLQSEVKTNKICRLTYTNAGNGILALAADGIHLLWKWSGYESNISDKANTSHAPRLWQPRSGLLMINHLSDDLNSDKVFSPCFALSKNDAYLITTSGKKVSLFNTMTFKELRSCLPSPPVATCMAFYPPDNNIVAIGMDDSTILIYNMRLGQERSRLIGHLKQITGLAFSSPLKVLVSSAVDNQIYVQVSKIQHLKTKSVSLQLPPGWLPLETISETNIQFHQDQKQFLAVHETQLAIYETIDLKRVNQWMIGEFCARLTNAIFSSDNELVYAIMRGGIVVILTAKDLCPRLEIDPSVYLPSTVSYGVYPNVVAAHPKKPNQFALGLSDGGVVILDPSGPQGNWIISPPSLKDDYDEEFEFCQHNVITN</sequence>